<comment type="caution">
    <text evidence="1">The sequence shown here is derived from an EMBL/GenBank/DDBJ whole genome shotgun (WGS) entry which is preliminary data.</text>
</comment>
<keyword evidence="2" id="KW-1185">Reference proteome</keyword>
<dbReference type="Proteomes" id="UP000250321">
    <property type="component" value="Unassembled WGS sequence"/>
</dbReference>
<evidence type="ECO:0000313" key="2">
    <source>
        <dbReference type="Proteomes" id="UP000250321"/>
    </source>
</evidence>
<name>A0A314ZR31_PRUYE</name>
<gene>
    <name evidence="1" type="ORF">Pyn_07786</name>
</gene>
<reference evidence="1 2" key="1">
    <citation type="submission" date="2018-02" db="EMBL/GenBank/DDBJ databases">
        <title>Draft genome of wild Prunus yedoensis var. nudiflora.</title>
        <authorList>
            <person name="Baek S."/>
            <person name="Kim J.-H."/>
            <person name="Choi K."/>
            <person name="Kim G.-B."/>
            <person name="Cho A."/>
            <person name="Jang H."/>
            <person name="Shin C.-H."/>
            <person name="Yu H.-J."/>
            <person name="Mun J.-H."/>
        </authorList>
    </citation>
    <scope>NUCLEOTIDE SEQUENCE [LARGE SCALE GENOMIC DNA]</scope>
    <source>
        <strain evidence="2">cv. Jeju island</strain>
        <tissue evidence="1">Leaf</tissue>
    </source>
</reference>
<proteinExistence type="predicted"/>
<dbReference type="STRING" id="2094558.A0A314ZR31"/>
<dbReference type="EMBL" id="PJQY01000066">
    <property type="protein sequence ID" value="PQQ19401.1"/>
    <property type="molecule type" value="Genomic_DNA"/>
</dbReference>
<evidence type="ECO:0000313" key="1">
    <source>
        <dbReference type="EMBL" id="PQQ19401.1"/>
    </source>
</evidence>
<protein>
    <submittedName>
        <fullName evidence="1">Uncharacterized protein</fullName>
    </submittedName>
</protein>
<organism evidence="1 2">
    <name type="scientific">Prunus yedoensis var. nudiflora</name>
    <dbReference type="NCBI Taxonomy" id="2094558"/>
    <lineage>
        <taxon>Eukaryota</taxon>
        <taxon>Viridiplantae</taxon>
        <taxon>Streptophyta</taxon>
        <taxon>Embryophyta</taxon>
        <taxon>Tracheophyta</taxon>
        <taxon>Spermatophyta</taxon>
        <taxon>Magnoliopsida</taxon>
        <taxon>eudicotyledons</taxon>
        <taxon>Gunneridae</taxon>
        <taxon>Pentapetalae</taxon>
        <taxon>rosids</taxon>
        <taxon>fabids</taxon>
        <taxon>Rosales</taxon>
        <taxon>Rosaceae</taxon>
        <taxon>Amygdaloideae</taxon>
        <taxon>Amygdaleae</taxon>
        <taxon>Prunus</taxon>
    </lineage>
</organism>
<dbReference type="AlphaFoldDB" id="A0A314ZR31"/>
<dbReference type="OrthoDB" id="1828236at2759"/>
<accession>A0A314ZR31</accession>
<sequence length="157" mass="17383">MGSLWDENDEIKPMETNPVVDCAHTQPIDCQISSPPSPDENAKFEDAHEIVQDTVPFDDTVLVEDAFETQVLNLAGETQVMDFGGETQVMDFGGETQVMDFGGETQVIDFGGETQVLDDINCVENMETQLLEFEDEVVSDTDSEESDTTEFLMITSI</sequence>